<sequence length="97" mass="11393">MDQSGFYVHWLAVLQQHKGGICYKRQRRRLVASRRWTRRRQRIPEPPSAPSLKNADLTGQQFRFCDLQKPQQPSPETAKAVVIASPVRPPTHRRHER</sequence>
<proteinExistence type="predicted"/>
<reference evidence="1 2" key="1">
    <citation type="journal article" date="2022" name="Hortic Res">
        <title>A haplotype resolved chromosomal level avocado genome allows analysis of novel avocado genes.</title>
        <authorList>
            <person name="Nath O."/>
            <person name="Fletcher S.J."/>
            <person name="Hayward A."/>
            <person name="Shaw L.M."/>
            <person name="Masouleh A.K."/>
            <person name="Furtado A."/>
            <person name="Henry R.J."/>
            <person name="Mitter N."/>
        </authorList>
    </citation>
    <scope>NUCLEOTIDE SEQUENCE [LARGE SCALE GENOMIC DNA]</scope>
    <source>
        <strain evidence="2">cv. Hass</strain>
    </source>
</reference>
<name>A0ACC2LCM9_PERAE</name>
<dbReference type="Proteomes" id="UP001234297">
    <property type="component" value="Chromosome 7"/>
</dbReference>
<dbReference type="EMBL" id="CM056815">
    <property type="protein sequence ID" value="KAJ8631075.1"/>
    <property type="molecule type" value="Genomic_DNA"/>
</dbReference>
<comment type="caution">
    <text evidence="1">The sequence shown here is derived from an EMBL/GenBank/DDBJ whole genome shotgun (WGS) entry which is preliminary data.</text>
</comment>
<evidence type="ECO:0000313" key="2">
    <source>
        <dbReference type="Proteomes" id="UP001234297"/>
    </source>
</evidence>
<gene>
    <name evidence="1" type="ORF">MRB53_024398</name>
</gene>
<keyword evidence="2" id="KW-1185">Reference proteome</keyword>
<accession>A0ACC2LCM9</accession>
<evidence type="ECO:0000313" key="1">
    <source>
        <dbReference type="EMBL" id="KAJ8631075.1"/>
    </source>
</evidence>
<organism evidence="1 2">
    <name type="scientific">Persea americana</name>
    <name type="common">Avocado</name>
    <dbReference type="NCBI Taxonomy" id="3435"/>
    <lineage>
        <taxon>Eukaryota</taxon>
        <taxon>Viridiplantae</taxon>
        <taxon>Streptophyta</taxon>
        <taxon>Embryophyta</taxon>
        <taxon>Tracheophyta</taxon>
        <taxon>Spermatophyta</taxon>
        <taxon>Magnoliopsida</taxon>
        <taxon>Magnoliidae</taxon>
        <taxon>Laurales</taxon>
        <taxon>Lauraceae</taxon>
        <taxon>Persea</taxon>
    </lineage>
</organism>
<protein>
    <submittedName>
        <fullName evidence="1">Uncharacterized protein</fullName>
    </submittedName>
</protein>